<name>A0A1B6BX06_9HEMI</name>
<feature type="transmembrane region" description="Helical" evidence="5">
    <location>
        <begin position="127"/>
        <end position="146"/>
    </location>
</feature>
<reference evidence="6" key="1">
    <citation type="submission" date="2015-12" db="EMBL/GenBank/DDBJ databases">
        <title>De novo transcriptome assembly of four potential Pierce s Disease insect vectors from Arizona vineyards.</title>
        <authorList>
            <person name="Tassone E.E."/>
        </authorList>
    </citation>
    <scope>NUCLEOTIDE SEQUENCE</scope>
</reference>
<dbReference type="Pfam" id="PF10242">
    <property type="entry name" value="L_HMGIC_fpl"/>
    <property type="match status" value="1"/>
</dbReference>
<evidence type="ECO:0000313" key="7">
    <source>
        <dbReference type="EMBL" id="JAS13722.1"/>
    </source>
</evidence>
<evidence type="ECO:0000256" key="4">
    <source>
        <dbReference type="ARBA" id="ARBA00023136"/>
    </source>
</evidence>
<feature type="transmembrane region" description="Helical" evidence="5">
    <location>
        <begin position="175"/>
        <end position="197"/>
    </location>
</feature>
<feature type="transmembrane region" description="Helical" evidence="5">
    <location>
        <begin position="12"/>
        <end position="36"/>
    </location>
</feature>
<evidence type="ECO:0008006" key="8">
    <source>
        <dbReference type="Google" id="ProtNLM"/>
    </source>
</evidence>
<gene>
    <name evidence="6" type="ORF">g.43288</name>
    <name evidence="7" type="ORF">g.43289</name>
</gene>
<dbReference type="PANTHER" id="PTHR12489">
    <property type="entry name" value="LIPOMA HMGIC FUSION PARTNER-LIKE PROTEIN"/>
    <property type="match status" value="1"/>
</dbReference>
<evidence type="ECO:0000256" key="3">
    <source>
        <dbReference type="ARBA" id="ARBA00022989"/>
    </source>
</evidence>
<dbReference type="EMBL" id="GEDC01031485">
    <property type="protein sequence ID" value="JAS05813.1"/>
    <property type="molecule type" value="Transcribed_RNA"/>
</dbReference>
<dbReference type="GO" id="GO:0016020">
    <property type="term" value="C:membrane"/>
    <property type="evidence" value="ECO:0007669"/>
    <property type="project" value="UniProtKB-SubCell"/>
</dbReference>
<feature type="transmembrane region" description="Helical" evidence="5">
    <location>
        <begin position="94"/>
        <end position="120"/>
    </location>
</feature>
<dbReference type="AlphaFoldDB" id="A0A1B6BX06"/>
<evidence type="ECO:0000256" key="5">
    <source>
        <dbReference type="SAM" id="Phobius"/>
    </source>
</evidence>
<proteinExistence type="predicted"/>
<dbReference type="PANTHER" id="PTHR12489:SF16">
    <property type="entry name" value="LHFPL TETRASPAN SUBFAMILY MEMBER 6 PROTEIN-RELATED"/>
    <property type="match status" value="1"/>
</dbReference>
<protein>
    <recommendedName>
        <fullName evidence="8">LHFPL tetraspan subfamily member 6 protein</fullName>
    </recommendedName>
</protein>
<dbReference type="InterPro" id="IPR019372">
    <property type="entry name" value="LHFPL"/>
</dbReference>
<evidence type="ECO:0000256" key="1">
    <source>
        <dbReference type="ARBA" id="ARBA00004141"/>
    </source>
</evidence>
<organism evidence="6">
    <name type="scientific">Clastoptera arizonana</name>
    <name type="common">Arizona spittle bug</name>
    <dbReference type="NCBI Taxonomy" id="38151"/>
    <lineage>
        <taxon>Eukaryota</taxon>
        <taxon>Metazoa</taxon>
        <taxon>Ecdysozoa</taxon>
        <taxon>Arthropoda</taxon>
        <taxon>Hexapoda</taxon>
        <taxon>Insecta</taxon>
        <taxon>Pterygota</taxon>
        <taxon>Neoptera</taxon>
        <taxon>Paraneoptera</taxon>
        <taxon>Hemiptera</taxon>
        <taxon>Auchenorrhyncha</taxon>
        <taxon>Cercopoidea</taxon>
        <taxon>Clastopteridae</taxon>
        <taxon>Clastoptera</taxon>
    </lineage>
</organism>
<dbReference type="Gene3D" id="1.20.140.150">
    <property type="match status" value="1"/>
</dbReference>
<keyword evidence="4 5" id="KW-0472">Membrane</keyword>
<keyword evidence="3 5" id="KW-1133">Transmembrane helix</keyword>
<evidence type="ECO:0000313" key="6">
    <source>
        <dbReference type="EMBL" id="JAS05813.1"/>
    </source>
</evidence>
<sequence>MDICESKMATSLSGTGFVWAFLSLVAAFLCCSGFYLPFWIQGRLMGKVDAYFSSFRRCNYPRVTSQGVVEIVMECGRYSRFGDIPSPWWQASTVLVGIGSALSLLVAVTATAACCITYVIHTATAKIAGTVQLLVALLVSGGVAVYPVGWDNREVRDCCGSTSHMYKLGTCQLSWSVYLLCAAVAILILCFALSFCASTVKPGCIRT</sequence>
<evidence type="ECO:0000256" key="2">
    <source>
        <dbReference type="ARBA" id="ARBA00022692"/>
    </source>
</evidence>
<keyword evidence="2 5" id="KW-0812">Transmembrane</keyword>
<accession>A0A1B6BX06</accession>
<comment type="subcellular location">
    <subcellularLocation>
        <location evidence="1">Membrane</location>
        <topology evidence="1">Multi-pass membrane protein</topology>
    </subcellularLocation>
</comment>
<dbReference type="EMBL" id="GEDC01023576">
    <property type="protein sequence ID" value="JAS13722.1"/>
    <property type="molecule type" value="Transcribed_RNA"/>
</dbReference>